<protein>
    <submittedName>
        <fullName evidence="2">Uncharacterized protein</fullName>
    </submittedName>
</protein>
<reference evidence="2" key="1">
    <citation type="submission" date="2020-05" db="EMBL/GenBank/DDBJ databases">
        <title>Mycena genomes resolve the evolution of fungal bioluminescence.</title>
        <authorList>
            <person name="Tsai I.J."/>
        </authorList>
    </citation>
    <scope>NUCLEOTIDE SEQUENCE</scope>
    <source>
        <strain evidence="2">160909Yilan</strain>
    </source>
</reference>
<keyword evidence="1" id="KW-0472">Membrane</keyword>
<evidence type="ECO:0000313" key="3">
    <source>
        <dbReference type="Proteomes" id="UP000623467"/>
    </source>
</evidence>
<name>A0A8H6YFJ0_9AGAR</name>
<dbReference type="AlphaFoldDB" id="A0A8H6YFJ0"/>
<evidence type="ECO:0000256" key="1">
    <source>
        <dbReference type="SAM" id="Phobius"/>
    </source>
</evidence>
<dbReference type="EMBL" id="JACAZH010000010">
    <property type="protein sequence ID" value="KAF7357351.1"/>
    <property type="molecule type" value="Genomic_DNA"/>
</dbReference>
<keyword evidence="1" id="KW-1133">Transmembrane helix</keyword>
<keyword evidence="3" id="KW-1185">Reference proteome</keyword>
<keyword evidence="1" id="KW-0812">Transmembrane</keyword>
<evidence type="ECO:0000313" key="2">
    <source>
        <dbReference type="EMBL" id="KAF7357351.1"/>
    </source>
</evidence>
<organism evidence="2 3">
    <name type="scientific">Mycena sanguinolenta</name>
    <dbReference type="NCBI Taxonomy" id="230812"/>
    <lineage>
        <taxon>Eukaryota</taxon>
        <taxon>Fungi</taxon>
        <taxon>Dikarya</taxon>
        <taxon>Basidiomycota</taxon>
        <taxon>Agaricomycotina</taxon>
        <taxon>Agaricomycetes</taxon>
        <taxon>Agaricomycetidae</taxon>
        <taxon>Agaricales</taxon>
        <taxon>Marasmiineae</taxon>
        <taxon>Mycenaceae</taxon>
        <taxon>Mycena</taxon>
    </lineage>
</organism>
<proteinExistence type="predicted"/>
<comment type="caution">
    <text evidence="2">The sequence shown here is derived from an EMBL/GenBank/DDBJ whole genome shotgun (WGS) entry which is preliminary data.</text>
</comment>
<gene>
    <name evidence="2" type="ORF">MSAN_01330900</name>
</gene>
<dbReference type="Proteomes" id="UP000623467">
    <property type="component" value="Unassembled WGS sequence"/>
</dbReference>
<feature type="transmembrane region" description="Helical" evidence="1">
    <location>
        <begin position="450"/>
        <end position="476"/>
    </location>
</feature>
<dbReference type="OrthoDB" id="3068590at2759"/>
<sequence>MWNQLSVPASVRNVGLVTAYLTMMAGLKITTPALFEVVPANVLVSFQSTIALSSPFLLAPLWNETAVGPEASYADMITSATSMASMFINEVAPGTSGFGLGLQDNMVYDIVVSTTGPGTATVNAHTMNVSCGTLDADIDANRIVTFDKASEWAGFSESASIVITEIAPNVLRIAVPEYSLNDMLNCNSSAARACSAPVITLFASFNISDTTGTISSQSVFNPPMNPVLSAGANFTNSTDSTSITIINTPVLSSFNVSSVSFVQCSLSVTNSSTTVNTSTRIALGPGPERKTTSSWKDYQDVKIPSDNTEYLWAYSLASAGPTTNLSSSSLCLPLDLFYHSGVYEPVSTMYVEPPACTYQTQAERYLMDKLSTHPPDREIQWWWDLISSQIAKRDGLNVSVANVMLHDLENALEDYAAAFYWSLAYLQNGPTIQNIEVEGPRSMSQLQIRILPVVTGLVLSIFLLILSPFLIGFGAIRTKAKPNIELDTLGILQILWLSGNNDPVADVEKPTTGHLRQAGLSVETSSRGQWTAQNQLLRRSASNWIERKAWRSTTSIEDTDDE</sequence>
<accession>A0A8H6YFJ0</accession>